<dbReference type="SUPFAM" id="SSF47384">
    <property type="entry name" value="Homodimeric domain of signal transducing histidine kinase"/>
    <property type="match status" value="1"/>
</dbReference>
<proteinExistence type="predicted"/>
<dbReference type="GO" id="GO:0000155">
    <property type="term" value="F:phosphorelay sensor kinase activity"/>
    <property type="evidence" value="ECO:0007669"/>
    <property type="project" value="InterPro"/>
</dbReference>
<evidence type="ECO:0000259" key="13">
    <source>
        <dbReference type="PROSITE" id="PS50109"/>
    </source>
</evidence>
<evidence type="ECO:0000256" key="2">
    <source>
        <dbReference type="ARBA" id="ARBA00004141"/>
    </source>
</evidence>
<dbReference type="PANTHER" id="PTHR45436:SF14">
    <property type="entry name" value="SENSOR PROTEIN QSEC"/>
    <property type="match status" value="1"/>
</dbReference>
<feature type="domain" description="Histidine kinase" evidence="13">
    <location>
        <begin position="234"/>
        <end position="441"/>
    </location>
</feature>
<keyword evidence="12" id="KW-0472">Membrane</keyword>
<sequence>MSRPVSLQYRLSLGLTLGVTLLWLIATTVTALIVEHTIDRTLDSSLEETAQRILSLAVVEIYSREDDGMLQQVAALRPHDEYITYLIRERDGTPLLASHDVELSTFPQTPQVGLRSTATHRLYGTTAVSDTFFIEVAEPLASRRQTKWQAMAMLLLPLTGLIPMSLIGVWWLVRHSLNGVRAYQHALAARGAGDLSRVEEMRLPAELVPIAEAVNHLLERLRRALESERSFTANSAHELRTPLAATLAQVQRLRHEAPPGRLQERAARIEASLRELSRLSEKLMQLAKAEGSGLLTEKPQDVRPIITHVVDDFCRVPETRLDVFLPEKAPVLSSIDPDAFAILLRNLIENALKHGAEDKPVEVNLTAEGMLRVVNAGPVIPAEVLARLTDRFSRGNTRASGSGLGLAIAQAIAAGVGATLTLASPATDRLDGFEARLRLPS</sequence>
<evidence type="ECO:0000313" key="15">
    <source>
        <dbReference type="EMBL" id="TDO15238.1"/>
    </source>
</evidence>
<dbReference type="InterPro" id="IPR036890">
    <property type="entry name" value="HATPase_C_sf"/>
</dbReference>
<dbReference type="PROSITE" id="PS50885">
    <property type="entry name" value="HAMP"/>
    <property type="match status" value="1"/>
</dbReference>
<evidence type="ECO:0000256" key="10">
    <source>
        <dbReference type="ARBA" id="ARBA00022989"/>
    </source>
</evidence>
<keyword evidence="4" id="KW-0597">Phosphoprotein</keyword>
<keyword evidence="16" id="KW-1185">Reference proteome</keyword>
<dbReference type="InterPro" id="IPR003661">
    <property type="entry name" value="HisK_dim/P_dom"/>
</dbReference>
<evidence type="ECO:0000256" key="1">
    <source>
        <dbReference type="ARBA" id="ARBA00000085"/>
    </source>
</evidence>
<keyword evidence="8 15" id="KW-0418">Kinase</keyword>
<dbReference type="InterPro" id="IPR050428">
    <property type="entry name" value="TCS_sensor_his_kinase"/>
</dbReference>
<dbReference type="EMBL" id="SNWH01000002">
    <property type="protein sequence ID" value="TDO15238.1"/>
    <property type="molecule type" value="Genomic_DNA"/>
</dbReference>
<dbReference type="RefSeq" id="WP_133481625.1">
    <property type="nucleotide sequence ID" value="NZ_SNWH01000002.1"/>
</dbReference>
<dbReference type="SUPFAM" id="SSF55874">
    <property type="entry name" value="ATPase domain of HSP90 chaperone/DNA topoisomerase II/histidine kinase"/>
    <property type="match status" value="1"/>
</dbReference>
<dbReference type="Proteomes" id="UP000295150">
    <property type="component" value="Unassembled WGS sequence"/>
</dbReference>
<comment type="catalytic activity">
    <reaction evidence="1">
        <text>ATP + protein L-histidine = ADP + protein N-phospho-L-histidine.</text>
        <dbReference type="EC" id="2.7.13.3"/>
    </reaction>
</comment>
<evidence type="ECO:0000256" key="3">
    <source>
        <dbReference type="ARBA" id="ARBA00012438"/>
    </source>
</evidence>
<dbReference type="PROSITE" id="PS50109">
    <property type="entry name" value="HIS_KIN"/>
    <property type="match status" value="1"/>
</dbReference>
<evidence type="ECO:0000256" key="8">
    <source>
        <dbReference type="ARBA" id="ARBA00022777"/>
    </source>
</evidence>
<dbReference type="Gene3D" id="1.10.287.130">
    <property type="match status" value="1"/>
</dbReference>
<evidence type="ECO:0000313" key="16">
    <source>
        <dbReference type="Proteomes" id="UP000295150"/>
    </source>
</evidence>
<dbReference type="InterPro" id="IPR003594">
    <property type="entry name" value="HATPase_dom"/>
</dbReference>
<dbReference type="AlphaFoldDB" id="A0A4R6I2N9"/>
<evidence type="ECO:0000256" key="4">
    <source>
        <dbReference type="ARBA" id="ARBA00022553"/>
    </source>
</evidence>
<evidence type="ECO:0000256" key="9">
    <source>
        <dbReference type="ARBA" id="ARBA00022840"/>
    </source>
</evidence>
<dbReference type="GO" id="GO:0005524">
    <property type="term" value="F:ATP binding"/>
    <property type="evidence" value="ECO:0007669"/>
    <property type="project" value="UniProtKB-KW"/>
</dbReference>
<dbReference type="EC" id="2.7.13.3" evidence="3"/>
<dbReference type="InterPro" id="IPR036097">
    <property type="entry name" value="HisK_dim/P_sf"/>
</dbReference>
<feature type="transmembrane region" description="Helical" evidence="12">
    <location>
        <begin position="12"/>
        <end position="34"/>
    </location>
</feature>
<reference evidence="15 16" key="1">
    <citation type="submission" date="2019-03" db="EMBL/GenBank/DDBJ databases">
        <title>Freshwater and sediment microbial communities from various areas in North America, analyzing microbe dynamics in response to fracking.</title>
        <authorList>
            <person name="Lamendella R."/>
        </authorList>
    </citation>
    <scope>NUCLEOTIDE SEQUENCE [LARGE SCALE GENOMIC DNA]</scope>
    <source>
        <strain evidence="15 16">1_TX</strain>
    </source>
</reference>
<accession>A0A4R6I2N9</accession>
<dbReference type="Gene3D" id="3.30.565.10">
    <property type="entry name" value="Histidine kinase-like ATPase, C-terminal domain"/>
    <property type="match status" value="1"/>
</dbReference>
<keyword evidence="6 12" id="KW-0812">Transmembrane</keyword>
<dbReference type="SMART" id="SM00388">
    <property type="entry name" value="HisKA"/>
    <property type="match status" value="1"/>
</dbReference>
<name>A0A4R6I2N9_9GAMM</name>
<dbReference type="PANTHER" id="PTHR45436">
    <property type="entry name" value="SENSOR HISTIDINE KINASE YKOH"/>
    <property type="match status" value="1"/>
</dbReference>
<keyword evidence="9" id="KW-0067">ATP-binding</keyword>
<keyword evidence="11" id="KW-0902">Two-component regulatory system</keyword>
<dbReference type="GO" id="GO:0005886">
    <property type="term" value="C:plasma membrane"/>
    <property type="evidence" value="ECO:0007669"/>
    <property type="project" value="TreeGrafter"/>
</dbReference>
<evidence type="ECO:0000256" key="12">
    <source>
        <dbReference type="SAM" id="Phobius"/>
    </source>
</evidence>
<protein>
    <recommendedName>
        <fullName evidence="3">histidine kinase</fullName>
        <ecNumber evidence="3">2.7.13.3</ecNumber>
    </recommendedName>
</protein>
<dbReference type="InterPro" id="IPR003660">
    <property type="entry name" value="HAMP_dom"/>
</dbReference>
<evidence type="ECO:0000259" key="14">
    <source>
        <dbReference type="PROSITE" id="PS50885"/>
    </source>
</evidence>
<dbReference type="Pfam" id="PF00512">
    <property type="entry name" value="HisKA"/>
    <property type="match status" value="1"/>
</dbReference>
<feature type="transmembrane region" description="Helical" evidence="12">
    <location>
        <begin position="152"/>
        <end position="173"/>
    </location>
</feature>
<dbReference type="InterPro" id="IPR005467">
    <property type="entry name" value="His_kinase_dom"/>
</dbReference>
<keyword evidence="10 12" id="KW-1133">Transmembrane helix</keyword>
<evidence type="ECO:0000256" key="5">
    <source>
        <dbReference type="ARBA" id="ARBA00022679"/>
    </source>
</evidence>
<dbReference type="CDD" id="cd00075">
    <property type="entry name" value="HATPase"/>
    <property type="match status" value="1"/>
</dbReference>
<comment type="caution">
    <text evidence="15">The sequence shown here is derived from an EMBL/GenBank/DDBJ whole genome shotgun (WGS) entry which is preliminary data.</text>
</comment>
<dbReference type="SMART" id="SM00387">
    <property type="entry name" value="HATPase_c"/>
    <property type="match status" value="1"/>
</dbReference>
<comment type="subcellular location">
    <subcellularLocation>
        <location evidence="2">Membrane</location>
        <topology evidence="2">Multi-pass membrane protein</topology>
    </subcellularLocation>
</comment>
<keyword evidence="5" id="KW-0808">Transferase</keyword>
<dbReference type="OrthoDB" id="9809766at2"/>
<feature type="domain" description="HAMP" evidence="14">
    <location>
        <begin position="174"/>
        <end position="226"/>
    </location>
</feature>
<dbReference type="CDD" id="cd00082">
    <property type="entry name" value="HisKA"/>
    <property type="match status" value="1"/>
</dbReference>
<evidence type="ECO:0000256" key="11">
    <source>
        <dbReference type="ARBA" id="ARBA00023012"/>
    </source>
</evidence>
<evidence type="ECO:0000256" key="7">
    <source>
        <dbReference type="ARBA" id="ARBA00022741"/>
    </source>
</evidence>
<dbReference type="Gene3D" id="1.20.5.1040">
    <property type="entry name" value="Sensor protein qsec"/>
    <property type="match status" value="1"/>
</dbReference>
<gene>
    <name evidence="15" type="ORF">DFO68_10269</name>
</gene>
<dbReference type="Pfam" id="PF02518">
    <property type="entry name" value="HATPase_c"/>
    <property type="match status" value="1"/>
</dbReference>
<organism evidence="15 16">
    <name type="scientific">Halomonas ventosae</name>
    <dbReference type="NCBI Taxonomy" id="229007"/>
    <lineage>
        <taxon>Bacteria</taxon>
        <taxon>Pseudomonadati</taxon>
        <taxon>Pseudomonadota</taxon>
        <taxon>Gammaproteobacteria</taxon>
        <taxon>Oceanospirillales</taxon>
        <taxon>Halomonadaceae</taxon>
        <taxon>Halomonas</taxon>
    </lineage>
</organism>
<evidence type="ECO:0000256" key="6">
    <source>
        <dbReference type="ARBA" id="ARBA00022692"/>
    </source>
</evidence>
<keyword evidence="7" id="KW-0547">Nucleotide-binding</keyword>